<evidence type="ECO:0000313" key="1">
    <source>
        <dbReference type="EMBL" id="MDV2683784.1"/>
    </source>
</evidence>
<dbReference type="EMBL" id="JAWJBA010000001">
    <property type="protein sequence ID" value="MDV2683784.1"/>
    <property type="molecule type" value="Genomic_DNA"/>
</dbReference>
<comment type="caution">
    <text evidence="1">The sequence shown here is derived from an EMBL/GenBank/DDBJ whole genome shotgun (WGS) entry which is preliminary data.</text>
</comment>
<sequence length="54" mass="6289">MANKASVVRPSHHIPANKLGRKVYATVLLERQERGQIWLSREGKDLLLDWIHEK</sequence>
<organism evidence="1 3">
    <name type="scientific">Alkalihalophilus lindianensis</name>
    <dbReference type="NCBI Taxonomy" id="1630542"/>
    <lineage>
        <taxon>Bacteria</taxon>
        <taxon>Bacillati</taxon>
        <taxon>Bacillota</taxon>
        <taxon>Bacilli</taxon>
        <taxon>Bacillales</taxon>
        <taxon>Bacillaceae</taxon>
        <taxon>Alkalihalophilus</taxon>
    </lineage>
</organism>
<accession>A0ABU3X7D4</accession>
<reference evidence="1 3" key="1">
    <citation type="submission" date="2023-10" db="EMBL/GenBank/DDBJ databases">
        <title>Screening of Alkalihalobacillus lindianensis BZ-TG-R113 and Its Alleviation of Salt Stress on Rapeseed Growth.</title>
        <authorList>
            <person name="Zhao B."/>
            <person name="Guo T."/>
        </authorList>
    </citation>
    <scope>NUCLEOTIDE SEQUENCE [LARGE SCALE GENOMIC DNA]</scope>
    <source>
        <strain evidence="1 3">BZ-TG-R113</strain>
    </source>
</reference>
<protein>
    <submittedName>
        <fullName evidence="1">Uncharacterized protein</fullName>
    </submittedName>
</protein>
<gene>
    <name evidence="1" type="ORF">RYX56_05265</name>
    <name evidence="2" type="ORF">RYX56_05605</name>
</gene>
<keyword evidence="3" id="KW-1185">Reference proteome</keyword>
<dbReference type="Proteomes" id="UP001287282">
    <property type="component" value="Unassembled WGS sequence"/>
</dbReference>
<dbReference type="EMBL" id="JAWJBA010000001">
    <property type="protein sequence ID" value="MDV2683850.1"/>
    <property type="molecule type" value="Genomic_DNA"/>
</dbReference>
<evidence type="ECO:0000313" key="3">
    <source>
        <dbReference type="Proteomes" id="UP001287282"/>
    </source>
</evidence>
<evidence type="ECO:0000313" key="2">
    <source>
        <dbReference type="EMBL" id="MDV2683850.1"/>
    </source>
</evidence>
<name>A0ABU3X7D4_9BACI</name>
<proteinExistence type="predicted"/>
<dbReference type="RefSeq" id="WP_317121079.1">
    <property type="nucleotide sequence ID" value="NZ_JAWJBA010000001.1"/>
</dbReference>